<dbReference type="AlphaFoldDB" id="A0A4Z2C3F3"/>
<dbReference type="EMBL" id="SWLE01000006">
    <property type="protein sequence ID" value="TNM98647.1"/>
    <property type="molecule type" value="Genomic_DNA"/>
</dbReference>
<protein>
    <submittedName>
        <fullName evidence="2">Uncharacterized protein</fullName>
    </submittedName>
</protein>
<feature type="compositionally biased region" description="Basic and acidic residues" evidence="1">
    <location>
        <begin position="334"/>
        <end position="344"/>
    </location>
</feature>
<comment type="caution">
    <text evidence="2">The sequence shown here is derived from an EMBL/GenBank/DDBJ whole genome shotgun (WGS) entry which is preliminary data.</text>
</comment>
<gene>
    <name evidence="2" type="ORF">fugu_013211</name>
</gene>
<feature type="region of interest" description="Disordered" evidence="1">
    <location>
        <begin position="313"/>
        <end position="406"/>
    </location>
</feature>
<name>A0A4Z2C3F3_9TELE</name>
<feature type="region of interest" description="Disordered" evidence="1">
    <location>
        <begin position="175"/>
        <end position="260"/>
    </location>
</feature>
<feature type="region of interest" description="Disordered" evidence="1">
    <location>
        <begin position="83"/>
        <end position="103"/>
    </location>
</feature>
<dbReference type="Proteomes" id="UP000516260">
    <property type="component" value="Chromosome 14"/>
</dbReference>
<feature type="compositionally biased region" description="Polar residues" evidence="1">
    <location>
        <begin position="83"/>
        <end position="102"/>
    </location>
</feature>
<feature type="compositionally biased region" description="Basic and acidic residues" evidence="1">
    <location>
        <begin position="196"/>
        <end position="212"/>
    </location>
</feature>
<proteinExistence type="predicted"/>
<reference evidence="2 3" key="1">
    <citation type="submission" date="2019-04" db="EMBL/GenBank/DDBJ databases">
        <title>The sequence and de novo assembly of Takifugu bimaculatus genome using PacBio and Hi-C technologies.</title>
        <authorList>
            <person name="Xu P."/>
            <person name="Liu B."/>
            <person name="Zhou Z."/>
        </authorList>
    </citation>
    <scope>NUCLEOTIDE SEQUENCE [LARGE SCALE GENOMIC DNA]</scope>
    <source>
        <strain evidence="2">TB-2018</strain>
        <tissue evidence="2">Muscle</tissue>
    </source>
</reference>
<sequence>MPADTRINYKTMPNSRTRCSEISLSWAAVRHQQVVSLTAPLTRRPPLSLELVLQDTDGTCSPTEQESSVGRGGLCQYGGANRSTNAVQDSSTSTSCHSQPGQDFTVKQHGPDRVAYILQSHQSTGLKIESENTKGHIVLNHQTSATLPTETPSKFKSQTSTRGQMVMAKPLATEGKSNNANFKSVHHSAHSGGLHSHVESKADLSRRPRSESQMRSISDALEGPQSPQHQVREVTGISNGAITGPSLKMHKNSEAATTPVKEDWLPSSLPDFINSQPEGFADLPSPEPEIERSYSRVGETVECHTLVKGLRSYDALSPPTSPLPRPAPSLCSKWRKEREGDLRDGTTPGSPTSKEEARSVKTPARSGIGGKRELQPHTPSNSTRILRVRSKNEPSNRHPNHCKLTR</sequence>
<keyword evidence="3" id="KW-1185">Reference proteome</keyword>
<evidence type="ECO:0000256" key="1">
    <source>
        <dbReference type="SAM" id="MobiDB-lite"/>
    </source>
</evidence>
<evidence type="ECO:0000313" key="2">
    <source>
        <dbReference type="EMBL" id="TNM98647.1"/>
    </source>
</evidence>
<accession>A0A4Z2C3F3</accession>
<organism evidence="2 3">
    <name type="scientific">Takifugu bimaculatus</name>
    <dbReference type="NCBI Taxonomy" id="433685"/>
    <lineage>
        <taxon>Eukaryota</taxon>
        <taxon>Metazoa</taxon>
        <taxon>Chordata</taxon>
        <taxon>Craniata</taxon>
        <taxon>Vertebrata</taxon>
        <taxon>Euteleostomi</taxon>
        <taxon>Actinopterygii</taxon>
        <taxon>Neopterygii</taxon>
        <taxon>Teleostei</taxon>
        <taxon>Neoteleostei</taxon>
        <taxon>Acanthomorphata</taxon>
        <taxon>Eupercaria</taxon>
        <taxon>Tetraodontiformes</taxon>
        <taxon>Tetradontoidea</taxon>
        <taxon>Tetraodontidae</taxon>
        <taxon>Takifugu</taxon>
    </lineage>
</organism>
<evidence type="ECO:0000313" key="3">
    <source>
        <dbReference type="Proteomes" id="UP000516260"/>
    </source>
</evidence>